<gene>
    <name evidence="2" type="ORF">I316_07068</name>
</gene>
<evidence type="ECO:0000256" key="1">
    <source>
        <dbReference type="SAM" id="MobiDB-lite"/>
    </source>
</evidence>
<evidence type="ECO:0000313" key="3">
    <source>
        <dbReference type="Proteomes" id="UP000092666"/>
    </source>
</evidence>
<name>A0A1B9GJL8_9TREE</name>
<reference evidence="3" key="2">
    <citation type="submission" date="2013-12" db="EMBL/GenBank/DDBJ databases">
        <title>Evolution of pathogenesis and genome organization in the Tremellales.</title>
        <authorList>
            <person name="Cuomo C."/>
            <person name="Litvintseva A."/>
            <person name="Heitman J."/>
            <person name="Chen Y."/>
            <person name="Sun S."/>
            <person name="Springer D."/>
            <person name="Dromer F."/>
            <person name="Young S."/>
            <person name="Zeng Q."/>
            <person name="Chapman S."/>
            <person name="Gujja S."/>
            <person name="Saif S."/>
            <person name="Birren B."/>
        </authorList>
    </citation>
    <scope>NUCLEOTIDE SEQUENCE [LARGE SCALE GENOMIC DNA]</scope>
    <source>
        <strain evidence="3">BCC8398</strain>
    </source>
</reference>
<sequence length="185" mass="19724">MSHSISHSRQQESRHDPGGTSQSTEAHRTAASILQKTFASTGGNGSTDGTASTIRGHFDTANDEVKSSILNILSVTAKTGRTDQGSSRFVGETARQVVRGINGTRNRLMEGWNRQRQNAQAVQSSLAAGEVADVHTFDEISGGAVGGGEATEQPMVSREGHWAAPESTVAQTLDGVMKERWFTEL</sequence>
<accession>A0A1B9GJL8</accession>
<dbReference type="AlphaFoldDB" id="A0A1B9GJL8"/>
<protein>
    <submittedName>
        <fullName evidence="2">Uncharacterized protein</fullName>
    </submittedName>
</protein>
<reference evidence="2 3" key="1">
    <citation type="submission" date="2013-07" db="EMBL/GenBank/DDBJ databases">
        <title>The Genome Sequence of Cryptococcus heveanensis BCC8398.</title>
        <authorList>
            <consortium name="The Broad Institute Genome Sequencing Platform"/>
            <person name="Cuomo C."/>
            <person name="Litvintseva A."/>
            <person name="Chen Y."/>
            <person name="Heitman J."/>
            <person name="Sun S."/>
            <person name="Springer D."/>
            <person name="Dromer F."/>
            <person name="Young S.K."/>
            <person name="Zeng Q."/>
            <person name="Gargeya S."/>
            <person name="Fitzgerald M."/>
            <person name="Abouelleil A."/>
            <person name="Alvarado L."/>
            <person name="Berlin A.M."/>
            <person name="Chapman S.B."/>
            <person name="Dewar J."/>
            <person name="Goldberg J."/>
            <person name="Griggs A."/>
            <person name="Gujja S."/>
            <person name="Hansen M."/>
            <person name="Howarth C."/>
            <person name="Imamovic A."/>
            <person name="Larimer J."/>
            <person name="McCowan C."/>
            <person name="Murphy C."/>
            <person name="Pearson M."/>
            <person name="Priest M."/>
            <person name="Roberts A."/>
            <person name="Saif S."/>
            <person name="Shea T."/>
            <person name="Sykes S."/>
            <person name="Wortman J."/>
            <person name="Nusbaum C."/>
            <person name="Birren B."/>
        </authorList>
    </citation>
    <scope>NUCLEOTIDE SEQUENCE [LARGE SCALE GENOMIC DNA]</scope>
    <source>
        <strain evidence="2 3">BCC8398</strain>
    </source>
</reference>
<organism evidence="2 3">
    <name type="scientific">Kwoniella heveanensis BCC8398</name>
    <dbReference type="NCBI Taxonomy" id="1296120"/>
    <lineage>
        <taxon>Eukaryota</taxon>
        <taxon>Fungi</taxon>
        <taxon>Dikarya</taxon>
        <taxon>Basidiomycota</taxon>
        <taxon>Agaricomycotina</taxon>
        <taxon>Tremellomycetes</taxon>
        <taxon>Tremellales</taxon>
        <taxon>Cryptococcaceae</taxon>
        <taxon>Kwoniella</taxon>
    </lineage>
</organism>
<proteinExistence type="predicted"/>
<feature type="region of interest" description="Disordered" evidence="1">
    <location>
        <begin position="1"/>
        <end position="29"/>
    </location>
</feature>
<dbReference type="EMBL" id="KV700136">
    <property type="protein sequence ID" value="OCF31282.1"/>
    <property type="molecule type" value="Genomic_DNA"/>
</dbReference>
<keyword evidence="3" id="KW-1185">Reference proteome</keyword>
<dbReference type="Proteomes" id="UP000092666">
    <property type="component" value="Unassembled WGS sequence"/>
</dbReference>
<evidence type="ECO:0000313" key="2">
    <source>
        <dbReference type="EMBL" id="OCF31282.1"/>
    </source>
</evidence>